<evidence type="ECO:0000256" key="4">
    <source>
        <dbReference type="ARBA" id="ARBA00012496"/>
    </source>
</evidence>
<dbReference type="EC" id="3.6.1.71" evidence="4"/>
<dbReference type="GO" id="GO:0003697">
    <property type="term" value="F:single-stranded DNA binding"/>
    <property type="evidence" value="ECO:0007669"/>
    <property type="project" value="TreeGrafter"/>
</dbReference>
<dbReference type="SUPFAM" id="SSF54197">
    <property type="entry name" value="HIT-like"/>
    <property type="match status" value="1"/>
</dbReference>
<comment type="subcellular location">
    <subcellularLocation>
        <location evidence="2">Cytoplasm</location>
    </subcellularLocation>
    <subcellularLocation>
        <location evidence="1">Nucleus</location>
    </subcellularLocation>
</comment>
<protein>
    <recommendedName>
        <fullName evidence="17">Aprataxin-like protein</fullName>
        <ecNumber evidence="4">3.6.1.71</ecNumber>
        <ecNumber evidence="3">3.6.1.72</ecNumber>
    </recommendedName>
    <alternativeName>
        <fullName evidence="18">Hit family protein 3</fullName>
    </alternativeName>
</protein>
<reference evidence="22 23" key="1">
    <citation type="journal article" date="2018" name="IMA Fungus">
        <title>IMA Genome-F 9: Draft genome sequence of Annulohypoxylon stygium, Aspergillus mulundensis, Berkeleyomyces basicola (syn. Thielaviopsis basicola), Ceratocystis smalleyi, two Cercospora beticola strains, Coleophoma cylindrospora, Fusarium fracticaudum, Phialophora cf. hyalina, and Morchella septimelata.</title>
        <authorList>
            <person name="Wingfield B.D."/>
            <person name="Bills G.F."/>
            <person name="Dong Y."/>
            <person name="Huang W."/>
            <person name="Nel W.J."/>
            <person name="Swalarsk-Parry B.S."/>
            <person name="Vaghefi N."/>
            <person name="Wilken P.M."/>
            <person name="An Z."/>
            <person name="de Beer Z.W."/>
            <person name="De Vos L."/>
            <person name="Chen L."/>
            <person name="Duong T.A."/>
            <person name="Gao Y."/>
            <person name="Hammerbacher A."/>
            <person name="Kikkert J.R."/>
            <person name="Li Y."/>
            <person name="Li H."/>
            <person name="Li K."/>
            <person name="Li Q."/>
            <person name="Liu X."/>
            <person name="Ma X."/>
            <person name="Naidoo K."/>
            <person name="Pethybridge S.J."/>
            <person name="Sun J."/>
            <person name="Steenkamp E.T."/>
            <person name="van der Nest M.A."/>
            <person name="van Wyk S."/>
            <person name="Wingfield M.J."/>
            <person name="Xiong C."/>
            <person name="Yue Q."/>
            <person name="Zhang X."/>
        </authorList>
    </citation>
    <scope>NUCLEOTIDE SEQUENCE [LARGE SCALE GENOMIC DNA]</scope>
    <source>
        <strain evidence="22 23">BP6252</strain>
    </source>
</reference>
<evidence type="ECO:0000256" key="12">
    <source>
        <dbReference type="ARBA" id="ARBA00023242"/>
    </source>
</evidence>
<dbReference type="GO" id="GO:0003725">
    <property type="term" value="F:double-stranded RNA binding"/>
    <property type="evidence" value="ECO:0007669"/>
    <property type="project" value="TreeGrafter"/>
</dbReference>
<dbReference type="EC" id="3.6.1.72" evidence="3"/>
<evidence type="ECO:0000256" key="7">
    <source>
        <dbReference type="ARBA" id="ARBA00022763"/>
    </source>
</evidence>
<dbReference type="GO" id="GO:0120108">
    <property type="term" value="F:DNA-3'-diphospho-5'-guanosine diphosphatase activity"/>
    <property type="evidence" value="ECO:0007669"/>
    <property type="project" value="UniProtKB-EC"/>
</dbReference>
<evidence type="ECO:0000256" key="3">
    <source>
        <dbReference type="ARBA" id="ARBA00012495"/>
    </source>
</evidence>
<keyword evidence="10" id="KW-0238">DNA-binding</keyword>
<keyword evidence="8" id="KW-0378">Hydrolase</keyword>
<keyword evidence="11" id="KW-0234">DNA repair</keyword>
<keyword evidence="23" id="KW-1185">Reference proteome</keyword>
<organism evidence="22 23">
    <name type="scientific">Coleophoma cylindrospora</name>
    <dbReference type="NCBI Taxonomy" id="1849047"/>
    <lineage>
        <taxon>Eukaryota</taxon>
        <taxon>Fungi</taxon>
        <taxon>Dikarya</taxon>
        <taxon>Ascomycota</taxon>
        <taxon>Pezizomycotina</taxon>
        <taxon>Leotiomycetes</taxon>
        <taxon>Helotiales</taxon>
        <taxon>Dermateaceae</taxon>
        <taxon>Coleophoma</taxon>
    </lineage>
</organism>
<keyword evidence="9" id="KW-0862">Zinc</keyword>
<dbReference type="STRING" id="1849047.A0A3D8SQG6"/>
<evidence type="ECO:0000256" key="9">
    <source>
        <dbReference type="ARBA" id="ARBA00022833"/>
    </source>
</evidence>
<dbReference type="FunFam" id="3.30.428.10:FF:000017">
    <property type="entry name" value="Aprataxin-like protein"/>
    <property type="match status" value="1"/>
</dbReference>
<keyword evidence="7" id="KW-0227">DNA damage</keyword>
<comment type="catalytic activity">
    <reaction evidence="14">
        <text>a 5'-end adenosine-5'-diphospho-5'-2'-deoxyribonucleoside-DNA + H2O = a 5'-end 5'-phospho-2'-deoxyribonucleoside-DNA + AMP + 2 H(+)</text>
        <dbReference type="Rhea" id="RHEA:52128"/>
        <dbReference type="Rhea" id="RHEA-COMP:13180"/>
        <dbReference type="Rhea" id="RHEA-COMP:13181"/>
        <dbReference type="ChEBI" id="CHEBI:15377"/>
        <dbReference type="ChEBI" id="CHEBI:15378"/>
        <dbReference type="ChEBI" id="CHEBI:136412"/>
        <dbReference type="ChEBI" id="CHEBI:136413"/>
        <dbReference type="ChEBI" id="CHEBI:456215"/>
        <dbReference type="EC" id="3.6.1.71"/>
    </reaction>
</comment>
<dbReference type="InterPro" id="IPR011146">
    <property type="entry name" value="HIT-like"/>
</dbReference>
<dbReference type="InterPro" id="IPR036265">
    <property type="entry name" value="HIT-like_sf"/>
</dbReference>
<dbReference type="InterPro" id="IPR032566">
    <property type="entry name" value="Znf-C2HE"/>
</dbReference>
<dbReference type="EMBL" id="PDLM01000001">
    <property type="protein sequence ID" value="RDW88560.1"/>
    <property type="molecule type" value="Genomic_DNA"/>
</dbReference>
<evidence type="ECO:0000256" key="16">
    <source>
        <dbReference type="ARBA" id="ARBA00059438"/>
    </source>
</evidence>
<feature type="region of interest" description="Disordered" evidence="19">
    <location>
        <begin position="42"/>
        <end position="70"/>
    </location>
</feature>
<name>A0A3D8SQG6_9HELO</name>
<evidence type="ECO:0000256" key="1">
    <source>
        <dbReference type="ARBA" id="ARBA00004123"/>
    </source>
</evidence>
<dbReference type="GO" id="GO:0046872">
    <property type="term" value="F:metal ion binding"/>
    <property type="evidence" value="ECO:0007669"/>
    <property type="project" value="UniProtKB-KW"/>
</dbReference>
<sequence length="287" mass="32573">MVATGETESRPSEAITQEEIEGTAEAASPKARNAFAELMSLSKRKAAPPAKADSRVSKRPAVSSNFSGRHGLGLYTHDPTKVPDSQMVFYNQDFVAIHDLYPKASIHTLLLSTSARNLEHPFDLFADPEFLKSYQNEVKKLKGIVAAELRRKYGRFSAQDKYREAILNGDIELADGEELPKGRDWEKDVMVGIHADPSMAHLHVHVLSVDRCSPCMRNKHHYNSFSTPYFIDIADFPLAANDERRHPWKMGYLNRDLLCWRCGMNFGNKLAQLKRHLEEEFEAWKAE</sequence>
<dbReference type="OrthoDB" id="3512845at2759"/>
<dbReference type="Proteomes" id="UP000256645">
    <property type="component" value="Unassembled WGS sequence"/>
</dbReference>
<dbReference type="GO" id="GO:0000012">
    <property type="term" value="P:single strand break repair"/>
    <property type="evidence" value="ECO:0007669"/>
    <property type="project" value="TreeGrafter"/>
</dbReference>
<dbReference type="Gene3D" id="3.30.428.10">
    <property type="entry name" value="HIT-like"/>
    <property type="match status" value="1"/>
</dbReference>
<evidence type="ECO:0000256" key="18">
    <source>
        <dbReference type="ARBA" id="ARBA00076243"/>
    </source>
</evidence>
<dbReference type="GO" id="GO:0033699">
    <property type="term" value="F:DNA 5'-adenosine monophosphate hydrolase activity"/>
    <property type="evidence" value="ECO:0007669"/>
    <property type="project" value="UniProtKB-EC"/>
</dbReference>
<evidence type="ECO:0000256" key="11">
    <source>
        <dbReference type="ARBA" id="ARBA00023204"/>
    </source>
</evidence>
<comment type="catalytic activity">
    <reaction evidence="15">
        <text>a 5'-end adenosine-5'-diphospho-5'-ribonucleoside-2'-deoxyribonucleotide-DNA + H2O = a 5'-end 5'-phospho-ribonucleoside-2'-deoxyribonucleotide-DNA + AMP + 2 H(+)</text>
        <dbReference type="Rhea" id="RHEA:52132"/>
        <dbReference type="Rhea" id="RHEA-COMP:13182"/>
        <dbReference type="Rhea" id="RHEA-COMP:13183"/>
        <dbReference type="ChEBI" id="CHEBI:15377"/>
        <dbReference type="ChEBI" id="CHEBI:15378"/>
        <dbReference type="ChEBI" id="CHEBI:136414"/>
        <dbReference type="ChEBI" id="CHEBI:136415"/>
        <dbReference type="ChEBI" id="CHEBI:456215"/>
        <dbReference type="EC" id="3.6.1.71"/>
    </reaction>
</comment>
<evidence type="ECO:0000256" key="5">
    <source>
        <dbReference type="ARBA" id="ARBA00022490"/>
    </source>
</evidence>
<keyword evidence="6" id="KW-0479">Metal-binding</keyword>
<dbReference type="PANTHER" id="PTHR12486">
    <property type="entry name" value="APRATAXIN-RELATED"/>
    <property type="match status" value="1"/>
</dbReference>
<dbReference type="GO" id="GO:0030983">
    <property type="term" value="F:mismatched DNA binding"/>
    <property type="evidence" value="ECO:0007669"/>
    <property type="project" value="TreeGrafter"/>
</dbReference>
<evidence type="ECO:0000256" key="8">
    <source>
        <dbReference type="ARBA" id="ARBA00022801"/>
    </source>
</evidence>
<dbReference type="Pfam" id="PF01230">
    <property type="entry name" value="HIT"/>
    <property type="match status" value="1"/>
</dbReference>
<feature type="domain" description="Aprataxin C2HE/C2H2/C2HC zinc finger" evidence="21">
    <location>
        <begin position="226"/>
        <end position="282"/>
    </location>
</feature>
<dbReference type="AlphaFoldDB" id="A0A3D8SQG6"/>
<feature type="domain" description="HIT" evidence="20">
    <location>
        <begin position="83"/>
        <end position="209"/>
    </location>
</feature>
<dbReference type="PANTHER" id="PTHR12486:SF4">
    <property type="entry name" value="APRATAXIN"/>
    <property type="match status" value="1"/>
</dbReference>
<evidence type="ECO:0000256" key="17">
    <source>
        <dbReference type="ARBA" id="ARBA00068941"/>
    </source>
</evidence>
<evidence type="ECO:0000256" key="10">
    <source>
        <dbReference type="ARBA" id="ARBA00023125"/>
    </source>
</evidence>
<comment type="catalytic activity">
    <reaction evidence="13">
        <text>a 3'-end 2'-deoxyribonucleotide-3'-diphospho-5'-guanosine-DNA + H2O = a 3'-end 2'-deoxyribonucleotide 3'-phosphate-DNA + GMP + 2 H(+)</text>
        <dbReference type="Rhea" id="RHEA:52140"/>
        <dbReference type="Rhea" id="RHEA-COMP:13186"/>
        <dbReference type="Rhea" id="RHEA-COMP:13187"/>
        <dbReference type="ChEBI" id="CHEBI:15377"/>
        <dbReference type="ChEBI" id="CHEBI:15378"/>
        <dbReference type="ChEBI" id="CHEBI:58115"/>
        <dbReference type="ChEBI" id="CHEBI:136419"/>
        <dbReference type="ChEBI" id="CHEBI:136420"/>
        <dbReference type="EC" id="3.6.1.72"/>
    </reaction>
</comment>
<evidence type="ECO:0000256" key="13">
    <source>
        <dbReference type="ARBA" id="ARBA00024601"/>
    </source>
</evidence>
<accession>A0A3D8SQG6</accession>
<feature type="region of interest" description="Disordered" evidence="19">
    <location>
        <begin position="1"/>
        <end position="29"/>
    </location>
</feature>
<dbReference type="GO" id="GO:0005737">
    <property type="term" value="C:cytoplasm"/>
    <property type="evidence" value="ECO:0007669"/>
    <property type="project" value="UniProtKB-SubCell"/>
</dbReference>
<evidence type="ECO:0000313" key="22">
    <source>
        <dbReference type="EMBL" id="RDW88560.1"/>
    </source>
</evidence>
<evidence type="ECO:0000256" key="6">
    <source>
        <dbReference type="ARBA" id="ARBA00022723"/>
    </source>
</evidence>
<comment type="function">
    <text evidence="16">DNA-binding protein involved in single-strand DNA break repair, double-strand DNA break repair and base excision repair. Resolves abortive DNA ligation intermediates formed either at base excision sites, or when DNA ligases attempt to repair non-ligatable breaks induced by reactive oxygen species. Catalyzes the release of adenylate groups covalently linked to 5'-phosphate termini, resulting in the production of 5'-phosphate termini that can be efficiently rejoined. Likewise, catalyzes the release of 3'-linked guanosine (DNAppG) and inosine (DNAppI) from DNA, but has higher specific activity with 5'-linked adenosine (AppDNA).</text>
</comment>
<proteinExistence type="predicted"/>
<evidence type="ECO:0000256" key="15">
    <source>
        <dbReference type="ARBA" id="ARBA00044713"/>
    </source>
</evidence>
<dbReference type="GO" id="GO:1990165">
    <property type="term" value="F:single-strand break-containing DNA binding"/>
    <property type="evidence" value="ECO:0007669"/>
    <property type="project" value="TreeGrafter"/>
</dbReference>
<evidence type="ECO:0000313" key="23">
    <source>
        <dbReference type="Proteomes" id="UP000256645"/>
    </source>
</evidence>
<keyword evidence="12" id="KW-0539">Nucleus</keyword>
<evidence type="ECO:0000256" key="19">
    <source>
        <dbReference type="SAM" id="MobiDB-lite"/>
    </source>
</evidence>
<evidence type="ECO:0000259" key="21">
    <source>
        <dbReference type="Pfam" id="PF16278"/>
    </source>
</evidence>
<evidence type="ECO:0000256" key="2">
    <source>
        <dbReference type="ARBA" id="ARBA00004496"/>
    </source>
</evidence>
<gene>
    <name evidence="22" type="ORF">BP6252_00592</name>
</gene>
<evidence type="ECO:0000256" key="14">
    <source>
        <dbReference type="ARBA" id="ARBA00044639"/>
    </source>
</evidence>
<comment type="caution">
    <text evidence="22">The sequence shown here is derived from an EMBL/GenBank/DDBJ whole genome shotgun (WGS) entry which is preliminary data.</text>
</comment>
<keyword evidence="5" id="KW-0963">Cytoplasm</keyword>
<dbReference type="GO" id="GO:0005634">
    <property type="term" value="C:nucleus"/>
    <property type="evidence" value="ECO:0007669"/>
    <property type="project" value="UniProtKB-SubCell"/>
</dbReference>
<dbReference type="Pfam" id="PF16278">
    <property type="entry name" value="zf-C2HE"/>
    <property type="match status" value="1"/>
</dbReference>
<evidence type="ECO:0000259" key="20">
    <source>
        <dbReference type="Pfam" id="PF01230"/>
    </source>
</evidence>